<dbReference type="PANTHER" id="PTHR43095:SF5">
    <property type="entry name" value="XYLULOSE KINASE"/>
    <property type="match status" value="1"/>
</dbReference>
<dbReference type="GO" id="GO:0016301">
    <property type="term" value="F:kinase activity"/>
    <property type="evidence" value="ECO:0007669"/>
    <property type="project" value="UniProtKB-KW"/>
</dbReference>
<dbReference type="InterPro" id="IPR000577">
    <property type="entry name" value="Carb_kinase_FGGY"/>
</dbReference>
<keyword evidence="9" id="KW-1185">Reference proteome</keyword>
<keyword evidence="2" id="KW-0119">Carbohydrate metabolism</keyword>
<dbReference type="InterPro" id="IPR018483">
    <property type="entry name" value="Carb_kinase_FGGY_CS"/>
</dbReference>
<evidence type="ECO:0000256" key="5">
    <source>
        <dbReference type="RuleBase" id="RU003733"/>
    </source>
</evidence>
<dbReference type="InterPro" id="IPR043129">
    <property type="entry name" value="ATPase_NBD"/>
</dbReference>
<organism evidence="8 9">
    <name type="scientific">Marinactinospora thermotolerans DSM 45154</name>
    <dbReference type="NCBI Taxonomy" id="1122192"/>
    <lineage>
        <taxon>Bacteria</taxon>
        <taxon>Bacillati</taxon>
        <taxon>Actinomycetota</taxon>
        <taxon>Actinomycetes</taxon>
        <taxon>Streptosporangiales</taxon>
        <taxon>Nocardiopsidaceae</taxon>
        <taxon>Marinactinospora</taxon>
    </lineage>
</organism>
<sequence length="490" mass="51426">MVDVAVVDVGTAAVKAALVDSAGRVRARAVETHPTDRPRPGWVEQDPRHWWDAVVRALRATVPPAHDLGALVVTGQMQDLVAVDDDGPLRPAILYTDHRAVAEHEGLRARLGADWERVTRNAQDSANLAAKLRWLLLNEPEVHERARHVLLGAHSYVVWRATGHALCDATTASTTGLFDARARGWWEEPLRAAGVRADLLPELIGGPGTDRPRPLAPGPARELGLSAGLPVVHAPGDALTTTLGITGGRSGADYAYLGTSGWLAAVVGRAPKVPGTVRLAAEGETELLIAPTLNAGSAADWARRALLGDPGHAAFDEALRGVGAATHGLIALPYLDGERAPHADPFARGAFVGMTGSTTGAQLAVAVLEGVAFVYRTLREAVVGTAAAGPLPVCGGASRSDVWCSLLANALGVEVQRVEDADTGLRGAHRYASGVLGTDTPELTEEEPRTVFAPDPETAVDYERAYALHRELYPRLSPVMTGLAAPAVAG</sequence>
<evidence type="ECO:0000259" key="6">
    <source>
        <dbReference type="Pfam" id="PF00370"/>
    </source>
</evidence>
<evidence type="ECO:0000313" key="8">
    <source>
        <dbReference type="EMBL" id="SKA16664.1"/>
    </source>
</evidence>
<dbReference type="PANTHER" id="PTHR43095">
    <property type="entry name" value="SUGAR KINASE"/>
    <property type="match status" value="1"/>
</dbReference>
<keyword evidence="4 5" id="KW-0418">Kinase</keyword>
<feature type="domain" description="Carbohydrate kinase FGGY N-terminal" evidence="6">
    <location>
        <begin position="6"/>
        <end position="244"/>
    </location>
</feature>
<dbReference type="OrthoDB" id="9782710at2"/>
<dbReference type="STRING" id="1122192.SAMN02745673_02778"/>
<dbReference type="SUPFAM" id="SSF53067">
    <property type="entry name" value="Actin-like ATPase domain"/>
    <property type="match status" value="2"/>
</dbReference>
<dbReference type="Gene3D" id="3.30.420.40">
    <property type="match status" value="2"/>
</dbReference>
<comment type="similarity">
    <text evidence="1 5">Belongs to the FGGY kinase family.</text>
</comment>
<dbReference type="GO" id="GO:0042732">
    <property type="term" value="P:D-xylose metabolic process"/>
    <property type="evidence" value="ECO:0007669"/>
    <property type="project" value="UniProtKB-KW"/>
</dbReference>
<dbReference type="CDD" id="cd07805">
    <property type="entry name" value="ASKHA_NBD_FGGY_CvXK-like"/>
    <property type="match status" value="1"/>
</dbReference>
<evidence type="ECO:0000313" key="9">
    <source>
        <dbReference type="Proteomes" id="UP000190637"/>
    </source>
</evidence>
<accession>A0A1T4RKZ2</accession>
<dbReference type="AlphaFoldDB" id="A0A1T4RKZ2"/>
<dbReference type="InterPro" id="IPR018484">
    <property type="entry name" value="FGGY_N"/>
</dbReference>
<name>A0A1T4RKZ2_9ACTN</name>
<evidence type="ECO:0000256" key="2">
    <source>
        <dbReference type="ARBA" id="ARBA00022629"/>
    </source>
</evidence>
<evidence type="ECO:0000256" key="3">
    <source>
        <dbReference type="ARBA" id="ARBA00022679"/>
    </source>
</evidence>
<dbReference type="InterPro" id="IPR018485">
    <property type="entry name" value="FGGY_C"/>
</dbReference>
<dbReference type="Proteomes" id="UP000190637">
    <property type="component" value="Unassembled WGS sequence"/>
</dbReference>
<dbReference type="PROSITE" id="PS00445">
    <property type="entry name" value="FGGY_KINASES_2"/>
    <property type="match status" value="1"/>
</dbReference>
<feature type="domain" description="Carbohydrate kinase FGGY C-terminal" evidence="7">
    <location>
        <begin position="256"/>
        <end position="428"/>
    </location>
</feature>
<evidence type="ECO:0000259" key="7">
    <source>
        <dbReference type="Pfam" id="PF02782"/>
    </source>
</evidence>
<gene>
    <name evidence="8" type="ORF">SAMN02745673_02778</name>
</gene>
<dbReference type="GO" id="GO:0016773">
    <property type="term" value="F:phosphotransferase activity, alcohol group as acceptor"/>
    <property type="evidence" value="ECO:0007669"/>
    <property type="project" value="InterPro"/>
</dbReference>
<proteinExistence type="inferred from homology"/>
<dbReference type="EMBL" id="FUWS01000007">
    <property type="protein sequence ID" value="SKA16664.1"/>
    <property type="molecule type" value="Genomic_DNA"/>
</dbReference>
<evidence type="ECO:0000256" key="1">
    <source>
        <dbReference type="ARBA" id="ARBA00009156"/>
    </source>
</evidence>
<keyword evidence="2" id="KW-0859">Xylose metabolism</keyword>
<reference evidence="8 9" key="1">
    <citation type="submission" date="2017-02" db="EMBL/GenBank/DDBJ databases">
        <authorList>
            <person name="Peterson S.W."/>
        </authorList>
    </citation>
    <scope>NUCLEOTIDE SEQUENCE [LARGE SCALE GENOMIC DNA]</scope>
    <source>
        <strain evidence="8 9">DSM 45154</strain>
    </source>
</reference>
<dbReference type="RefSeq" id="WP_078762099.1">
    <property type="nucleotide sequence ID" value="NZ_FUWS01000007.1"/>
</dbReference>
<keyword evidence="3 5" id="KW-0808">Transferase</keyword>
<dbReference type="Pfam" id="PF02782">
    <property type="entry name" value="FGGY_C"/>
    <property type="match status" value="1"/>
</dbReference>
<dbReference type="InterPro" id="IPR050406">
    <property type="entry name" value="FGGY_Carb_Kinase"/>
</dbReference>
<protein>
    <submittedName>
        <fullName evidence="8">Xylulokinase</fullName>
    </submittedName>
</protein>
<evidence type="ECO:0000256" key="4">
    <source>
        <dbReference type="ARBA" id="ARBA00022777"/>
    </source>
</evidence>
<dbReference type="PIRSF" id="PIRSF000538">
    <property type="entry name" value="GlpK"/>
    <property type="match status" value="1"/>
</dbReference>
<dbReference type="Pfam" id="PF00370">
    <property type="entry name" value="FGGY_N"/>
    <property type="match status" value="1"/>
</dbReference>